<evidence type="ECO:0000256" key="1">
    <source>
        <dbReference type="ARBA" id="ARBA00010266"/>
    </source>
</evidence>
<feature type="domain" description="LysM" evidence="7">
    <location>
        <begin position="245"/>
        <end position="288"/>
    </location>
</feature>
<keyword evidence="3" id="KW-0081">Bacteriolytic enzyme</keyword>
<dbReference type="Pfam" id="PF01476">
    <property type="entry name" value="LysM"/>
    <property type="match status" value="3"/>
</dbReference>
<dbReference type="GO" id="GO:0031640">
    <property type="term" value="P:killing of cells of another organism"/>
    <property type="evidence" value="ECO:0007669"/>
    <property type="project" value="UniProtKB-KW"/>
</dbReference>
<accession>A0A2N5WDJ2</accession>
<dbReference type="GO" id="GO:0042742">
    <property type="term" value="P:defense response to bacterium"/>
    <property type="evidence" value="ECO:0007669"/>
    <property type="project" value="UniProtKB-KW"/>
</dbReference>
<dbReference type="RefSeq" id="WP_095586676.1">
    <property type="nucleotide sequence ID" value="NZ_PKRZ01000001.1"/>
</dbReference>
<dbReference type="InterPro" id="IPR051056">
    <property type="entry name" value="Glycosyl_Hydrolase_73"/>
</dbReference>
<dbReference type="PANTHER" id="PTHR33308">
    <property type="entry name" value="PEPTIDOGLYCAN HYDROLASE FLGJ"/>
    <property type="match status" value="1"/>
</dbReference>
<feature type="region of interest" description="Disordered" evidence="6">
    <location>
        <begin position="292"/>
        <end position="324"/>
    </location>
</feature>
<comment type="similarity">
    <text evidence="1">Belongs to the glycosyl hydrolase 73 family.</text>
</comment>
<dbReference type="SMART" id="SM00047">
    <property type="entry name" value="LYZ2"/>
    <property type="match status" value="1"/>
</dbReference>
<keyword evidence="4 8" id="KW-0378">Hydrolase</keyword>
<feature type="compositionally biased region" description="Low complexity" evidence="6">
    <location>
        <begin position="292"/>
        <end position="323"/>
    </location>
</feature>
<evidence type="ECO:0000256" key="4">
    <source>
        <dbReference type="ARBA" id="ARBA00022801"/>
    </source>
</evidence>
<dbReference type="SMART" id="SM00257">
    <property type="entry name" value="LysM"/>
    <property type="match status" value="3"/>
</dbReference>
<dbReference type="InterPro" id="IPR018392">
    <property type="entry name" value="LysM"/>
</dbReference>
<comment type="caution">
    <text evidence="8">The sequence shown here is derived from an EMBL/GenBank/DDBJ whole genome shotgun (WGS) entry which is preliminary data.</text>
</comment>
<evidence type="ECO:0000256" key="2">
    <source>
        <dbReference type="ARBA" id="ARBA00022529"/>
    </source>
</evidence>
<gene>
    <name evidence="8" type="primary">acmA</name>
    <name evidence="8" type="ORF">CYU10_001281</name>
</gene>
<feature type="domain" description="LysM" evidence="7">
    <location>
        <begin position="399"/>
        <end position="442"/>
    </location>
</feature>
<evidence type="ECO:0000313" key="8">
    <source>
        <dbReference type="EMBL" id="PLW60311.1"/>
    </source>
</evidence>
<dbReference type="PROSITE" id="PS51782">
    <property type="entry name" value="LYSM"/>
    <property type="match status" value="3"/>
</dbReference>
<dbReference type="Gene3D" id="1.10.530.10">
    <property type="match status" value="1"/>
</dbReference>
<dbReference type="AlphaFoldDB" id="A0A2N5WDJ2"/>
<reference evidence="9" key="1">
    <citation type="submission" date="2016-08" db="EMBL/GenBank/DDBJ databases">
        <title>Comparative genomics of Lactococcus lactis strain WFLU12 isolated from the gastrointestinal tract of wild olive flounder (Paralichythys olivaceus).</title>
        <authorList>
            <person name="Nguyen T.L."/>
            <person name="Kim D.-H."/>
        </authorList>
    </citation>
    <scope>NUCLEOTIDE SEQUENCE [LARGE SCALE GENOMIC DNA]</scope>
    <source>
        <strain evidence="9">WFLU12</strain>
    </source>
</reference>
<dbReference type="CDD" id="cd00118">
    <property type="entry name" value="LysM"/>
    <property type="match status" value="3"/>
</dbReference>
<dbReference type="Gene3D" id="3.10.350.10">
    <property type="entry name" value="LysM domain"/>
    <property type="match status" value="3"/>
</dbReference>
<organism evidence="8 9">
    <name type="scientific">Lactococcus lactis subsp. lactis</name>
    <name type="common">Streptococcus lactis</name>
    <dbReference type="NCBI Taxonomy" id="1360"/>
    <lineage>
        <taxon>Bacteria</taxon>
        <taxon>Bacillati</taxon>
        <taxon>Bacillota</taxon>
        <taxon>Bacilli</taxon>
        <taxon>Lactobacillales</taxon>
        <taxon>Streptococcaceae</taxon>
        <taxon>Lactococcus</taxon>
    </lineage>
</organism>
<dbReference type="EMBL" id="PKRZ01000001">
    <property type="protein sequence ID" value="PLW60311.1"/>
    <property type="molecule type" value="Genomic_DNA"/>
</dbReference>
<dbReference type="Proteomes" id="UP000234865">
    <property type="component" value="Unassembled WGS sequence"/>
</dbReference>
<dbReference type="Pfam" id="PF01832">
    <property type="entry name" value="Glucosaminidase"/>
    <property type="match status" value="1"/>
</dbReference>
<name>A0A2N5WDJ2_LACLL</name>
<sequence length="443" mass="47140">MPVSRIKVKNRHLKKKAKKPLAFYKPATKFAGAVLIAGTLTTTHELLLQQTSPMVQAATNSTETFIESIAASAKPVADSNGLYPSVMIAQAILESNWGSSQLSRAPYYNLFGIQGTYQGKSVVFKTQEYLNGKWVTKDMPFRVYPSFNQSFQDNAYVLKTTNFGNGPYYAKAWRANAATYQDATAALTGKYATDPNYGASLNRIISQYNLTRFDGASSAGTSNTGGSTVTNTNTNNNSNTSTSSTTYTVKSGDTLWGISQKYGISVAQIQSANNLKSTVIYIGQKLVLTTSTSSSNTNSSTSSGNSAATTTPTTSVTPAKPASQTTIKVKSGDTLWGLSVKYKTTIAQLKSWNHLNSDTIFIGQNLIVSQSAGSSSSSTGSSSASTSSTSNSSAASNTSIHKVVKGDTLWGLSQKSGSPIASIKAWNHLSSDTILIGQYLRIK</sequence>
<keyword evidence="8" id="KW-0326">Glycosidase</keyword>
<feature type="region of interest" description="Disordered" evidence="6">
    <location>
        <begin position="217"/>
        <end position="245"/>
    </location>
</feature>
<evidence type="ECO:0000256" key="5">
    <source>
        <dbReference type="ARBA" id="ARBA00032108"/>
    </source>
</evidence>
<dbReference type="InterPro" id="IPR002901">
    <property type="entry name" value="MGlyc_endo_b_GlcNAc-like_dom"/>
</dbReference>
<dbReference type="GO" id="GO:0004040">
    <property type="term" value="F:amidase activity"/>
    <property type="evidence" value="ECO:0007669"/>
    <property type="project" value="InterPro"/>
</dbReference>
<dbReference type="PRINTS" id="PR01002">
    <property type="entry name" value="FLGFLGJ"/>
</dbReference>
<feature type="domain" description="LysM" evidence="7">
    <location>
        <begin position="325"/>
        <end position="368"/>
    </location>
</feature>
<dbReference type="SUPFAM" id="SSF54106">
    <property type="entry name" value="LysM domain"/>
    <property type="match status" value="3"/>
</dbReference>
<evidence type="ECO:0000256" key="6">
    <source>
        <dbReference type="SAM" id="MobiDB-lite"/>
    </source>
</evidence>
<dbReference type="Gene3D" id="4.10.80.30">
    <property type="entry name" value="DNA polymerase, domain 6"/>
    <property type="match status" value="1"/>
</dbReference>
<protein>
    <recommendedName>
        <fullName evidence="5">Peptidoglycan hydrolase</fullName>
    </recommendedName>
</protein>
<dbReference type="GO" id="GO:0016798">
    <property type="term" value="F:hydrolase activity, acting on glycosyl bonds"/>
    <property type="evidence" value="ECO:0007669"/>
    <property type="project" value="UniProtKB-KW"/>
</dbReference>
<evidence type="ECO:0000259" key="7">
    <source>
        <dbReference type="PROSITE" id="PS51782"/>
    </source>
</evidence>
<feature type="region of interest" description="Disordered" evidence="6">
    <location>
        <begin position="376"/>
        <end position="397"/>
    </location>
</feature>
<keyword evidence="2" id="KW-0929">Antimicrobial</keyword>
<proteinExistence type="inferred from homology"/>
<dbReference type="PANTHER" id="PTHR33308:SF9">
    <property type="entry name" value="PEPTIDOGLYCAN HYDROLASE FLGJ"/>
    <property type="match status" value="1"/>
</dbReference>
<evidence type="ECO:0000256" key="3">
    <source>
        <dbReference type="ARBA" id="ARBA00022638"/>
    </source>
</evidence>
<evidence type="ECO:0000313" key="9">
    <source>
        <dbReference type="Proteomes" id="UP000234865"/>
    </source>
</evidence>
<dbReference type="InterPro" id="IPR036779">
    <property type="entry name" value="LysM_dom_sf"/>
</dbReference>